<gene>
    <name evidence="1" type="ORF">LEP1GSC202_2504</name>
</gene>
<dbReference type="Proteomes" id="UP000013996">
    <property type="component" value="Unassembled WGS sequence"/>
</dbReference>
<sequence length="45" mass="5135">MGNEFHKTNIVSFLTNAISFFQKNGIFFILKTKKGNFLLVLNVSI</sequence>
<dbReference type="AlphaFoldDB" id="A0A5E8H9T9"/>
<name>A0A5E8H9T9_9LEPT</name>
<evidence type="ECO:0000313" key="1">
    <source>
        <dbReference type="EMBL" id="EOQ87622.1"/>
    </source>
</evidence>
<reference evidence="1 2" key="1">
    <citation type="submission" date="2013-04" db="EMBL/GenBank/DDBJ databases">
        <authorList>
            <person name="Harkins D.M."/>
            <person name="Durkin A.S."/>
            <person name="Brinkac L.M."/>
            <person name="Haft D.H."/>
            <person name="Selengut J.D."/>
            <person name="Sanka R."/>
            <person name="DePew J."/>
            <person name="Purushe J."/>
            <person name="Hartskeerl R.A."/>
            <person name="Ahmed A."/>
            <person name="van der Linden H."/>
            <person name="Goris M.G.A."/>
            <person name="Vinetz J.M."/>
            <person name="Sutton G.G."/>
            <person name="Nierman W.C."/>
            <person name="Fouts D.E."/>
        </authorList>
    </citation>
    <scope>NUCLEOTIDE SEQUENCE [LARGE SCALE GENOMIC DNA]</scope>
    <source>
        <strain evidence="1 2">Sao Paulo</strain>
    </source>
</reference>
<comment type="caution">
    <text evidence="1">The sequence shown here is derived from an EMBL/GenBank/DDBJ whole genome shotgun (WGS) entry which is preliminary data.</text>
</comment>
<evidence type="ECO:0000313" key="2">
    <source>
        <dbReference type="Proteomes" id="UP000013996"/>
    </source>
</evidence>
<dbReference type="STRING" id="1249483.LEP1GSC202_2504"/>
<protein>
    <submittedName>
        <fullName evidence="1">Uncharacterized protein</fullName>
    </submittedName>
</protein>
<dbReference type="EMBL" id="AOGX02000032">
    <property type="protein sequence ID" value="EOQ87622.1"/>
    <property type="molecule type" value="Genomic_DNA"/>
</dbReference>
<proteinExistence type="predicted"/>
<organism evidence="1 2">
    <name type="scientific">Leptospira yanagawae serovar Saopaulo str. Sao Paulo = ATCC 700523</name>
    <dbReference type="NCBI Taxonomy" id="1249483"/>
    <lineage>
        <taxon>Bacteria</taxon>
        <taxon>Pseudomonadati</taxon>
        <taxon>Spirochaetota</taxon>
        <taxon>Spirochaetia</taxon>
        <taxon>Leptospirales</taxon>
        <taxon>Leptospiraceae</taxon>
        <taxon>Leptospira</taxon>
    </lineage>
</organism>
<accession>A0A5E8H9T9</accession>